<comment type="similarity">
    <text evidence="2">Belongs to the complex I LYR family. MZM1 subfamily.</text>
</comment>
<name>A0A1G4MCY0_LACFM</name>
<comment type="function">
    <text evidence="8">Assembly factor required for Rieske Fe-S protein RIP1 incorporation into the cytochrome b-c1 (CIII) complex. Functions as a chaperone, binding to this subunit within the mitochondrial matrix and stabilizing it prior to its translocation and insertion into the late CIII dimeric intermediate within the mitochondrial inner membrane. Modulates the mitochondrial matrix zinc pool.</text>
</comment>
<comment type="subcellular location">
    <subcellularLocation>
        <location evidence="1">Mitochondrion matrix</location>
    </subcellularLocation>
</comment>
<proteinExistence type="inferred from homology"/>
<keyword evidence="5" id="KW-0809">Transit peptide</keyword>
<evidence type="ECO:0000313" key="9">
    <source>
        <dbReference type="EMBL" id="SCW01563.1"/>
    </source>
</evidence>
<keyword evidence="7" id="KW-0143">Chaperone</keyword>
<accession>A0A1G4MCY0</accession>
<dbReference type="PANTHER" id="PTHR46749">
    <property type="entry name" value="COMPLEX III ASSEMBLY FACTOR LYRM7"/>
    <property type="match status" value="1"/>
</dbReference>
<dbReference type="CDD" id="cd20267">
    <property type="entry name" value="Complex1_LYR_LYRM7"/>
    <property type="match status" value="1"/>
</dbReference>
<dbReference type="InterPro" id="IPR050435">
    <property type="entry name" value="MZM1/LYRM7"/>
</dbReference>
<evidence type="ECO:0000256" key="2">
    <source>
        <dbReference type="ARBA" id="ARBA00009949"/>
    </source>
</evidence>
<comment type="subunit">
    <text evidence="3">Interacts with RIP1.</text>
</comment>
<dbReference type="Proteomes" id="UP000190831">
    <property type="component" value="Chromosome E"/>
</dbReference>
<dbReference type="STRING" id="4955.A0A1G4MCY0"/>
<evidence type="ECO:0000256" key="7">
    <source>
        <dbReference type="ARBA" id="ARBA00023186"/>
    </source>
</evidence>
<dbReference type="GO" id="GO:0005759">
    <property type="term" value="C:mitochondrial matrix"/>
    <property type="evidence" value="ECO:0007669"/>
    <property type="project" value="UniProtKB-SubCell"/>
</dbReference>
<evidence type="ECO:0000256" key="5">
    <source>
        <dbReference type="ARBA" id="ARBA00022946"/>
    </source>
</evidence>
<dbReference type="OrthoDB" id="529194at2759"/>
<dbReference type="GO" id="GO:0034551">
    <property type="term" value="P:mitochondrial respiratory chain complex III assembly"/>
    <property type="evidence" value="ECO:0007669"/>
    <property type="project" value="InterPro"/>
</dbReference>
<dbReference type="OMA" id="KYKLRIH"/>
<dbReference type="InterPro" id="IPR045298">
    <property type="entry name" value="Complex1_LYR_LYRM7"/>
</dbReference>
<sequence length="118" mass="13041">MSTTLRALNAYRNGLRATRVAFGRDLPMLSAARAKMREGMLNPPNPELSSEQQIQHLNDVSTFLKRNIVQGQKVNQGRYHLNIHKDTELGDNESIKTTKKTLAARGGGCCGGGKDLYK</sequence>
<keyword evidence="10" id="KW-1185">Reference proteome</keyword>
<organism evidence="9 10">
    <name type="scientific">Lachancea fermentati</name>
    <name type="common">Zygosaccharomyces fermentati</name>
    <dbReference type="NCBI Taxonomy" id="4955"/>
    <lineage>
        <taxon>Eukaryota</taxon>
        <taxon>Fungi</taxon>
        <taxon>Dikarya</taxon>
        <taxon>Ascomycota</taxon>
        <taxon>Saccharomycotina</taxon>
        <taxon>Saccharomycetes</taxon>
        <taxon>Saccharomycetales</taxon>
        <taxon>Saccharomycetaceae</taxon>
        <taxon>Lachancea</taxon>
    </lineage>
</organism>
<evidence type="ECO:0000313" key="10">
    <source>
        <dbReference type="Proteomes" id="UP000190831"/>
    </source>
</evidence>
<gene>
    <name evidence="9" type="ORF">LAFE_0E02432G</name>
</gene>
<keyword evidence="6" id="KW-0496">Mitochondrion</keyword>
<dbReference type="GO" id="GO:0044183">
    <property type="term" value="F:protein folding chaperone"/>
    <property type="evidence" value="ECO:0007669"/>
    <property type="project" value="TreeGrafter"/>
</dbReference>
<evidence type="ECO:0000256" key="3">
    <source>
        <dbReference type="ARBA" id="ARBA00011589"/>
    </source>
</evidence>
<evidence type="ECO:0000256" key="8">
    <source>
        <dbReference type="ARBA" id="ARBA00025268"/>
    </source>
</evidence>
<dbReference type="EMBL" id="LT598488">
    <property type="protein sequence ID" value="SCW01563.1"/>
    <property type="molecule type" value="Genomic_DNA"/>
</dbReference>
<dbReference type="PANTHER" id="PTHR46749:SF1">
    <property type="entry name" value="COMPLEX III ASSEMBLY FACTOR LYRM7"/>
    <property type="match status" value="1"/>
</dbReference>
<protein>
    <recommendedName>
        <fullName evidence="4">Mitochondrial zinc maintenance protein 1, mitochondrial</fullName>
    </recommendedName>
</protein>
<evidence type="ECO:0000256" key="6">
    <source>
        <dbReference type="ARBA" id="ARBA00023128"/>
    </source>
</evidence>
<dbReference type="AlphaFoldDB" id="A0A1G4MCY0"/>
<evidence type="ECO:0000256" key="4">
    <source>
        <dbReference type="ARBA" id="ARBA00015108"/>
    </source>
</evidence>
<reference evidence="10" key="1">
    <citation type="submission" date="2016-03" db="EMBL/GenBank/DDBJ databases">
        <authorList>
            <person name="Devillers H."/>
        </authorList>
    </citation>
    <scope>NUCLEOTIDE SEQUENCE [LARGE SCALE GENOMIC DNA]</scope>
</reference>
<evidence type="ECO:0000256" key="1">
    <source>
        <dbReference type="ARBA" id="ARBA00004305"/>
    </source>
</evidence>